<dbReference type="EMBL" id="OD568132">
    <property type="protein sequence ID" value="CAD7446596.1"/>
    <property type="molecule type" value="Genomic_DNA"/>
</dbReference>
<evidence type="ECO:0000256" key="7">
    <source>
        <dbReference type="ARBA" id="ARBA00022816"/>
    </source>
</evidence>
<gene>
    <name evidence="22" type="ORF">TBIB3V08_LOCUS8923</name>
</gene>
<sequence>MVRARKRAVPAERPPPLVTTVPTLTDRGCHVSSLVKRVKSYLPQSSWISRWFGPGEEGEDDDQVREETNPDISEDEDDTTPNLIKQTKSSLNTPLLSNSFPVSTLRVRERGNESVATEDFADGMVASSSGLGSHTNFASSTPFVRPSLRSYTSDKSTNISTDQEPSTSTTDRIAPRPAVRQTTELPPHLVDSMAQADHSSSRAAGDNQSETSESTSGCSSMLPQGKHLLSTHQSSREKGEPSKRRRIGDSTDHLQSPRSLLFNRDRSRLFPHMDHRKSLLLNKTKTIGERHNPSFHTDTYLSPNKSLDSSVHSLLESTIYSGPITYGGAYGRPSALQKGKPSPRLSAETPFPRRSEITVKSSVSNNESGLSQPSSKTARRLAEFLEQWQEMSTPVKDALRIPMYNSQVLASSETPSPSKRLGGPPTRPLYVPTVPDIIKWRVRQKLQDSTEMAKQSGIPATLKNSNRTVLDGEYRLRSCRGDEDNMPPKHTGKVKSKQKYLEEEHAEIVNLPNIALPITSLPRFDFGVTVPGSVAAPVTTSLLSASITTTTPSLATLTTSHSQVVSNTAAPSSSAENTSFKFSVSTPITKVSRTLPLFTFRKPLDADEFSIPVHSESGMLSNCIENVASKSGNGNNSLHSFSGKSVLLKNNGQNSNVNMRTKLAAEHSAPSSGFVPSGLMWDCTSCLAKNLKDKKICFCGKERTPPTSSHPQQSEFGAQFKMSGDMWECDSCMVRNKDSASACVACTTPRPKPKLVSQPIQPATPTLSDPGFGSQFKMSGDMWECDACMLRNKDSTSVCVACTTPKPKPKTAPIEYFITIITVFWVWSPV</sequence>
<dbReference type="PROSITE" id="PS50199">
    <property type="entry name" value="ZF_RANBP2_2"/>
    <property type="match status" value="2"/>
</dbReference>
<feature type="compositionally biased region" description="Low complexity" evidence="20">
    <location>
        <begin position="209"/>
        <end position="220"/>
    </location>
</feature>
<comment type="cofactor">
    <cofactor evidence="1">
        <name>Zn(2+)</name>
        <dbReference type="ChEBI" id="CHEBI:29105"/>
    </cofactor>
</comment>
<feature type="compositionally biased region" description="Basic and acidic residues" evidence="20">
    <location>
        <begin position="234"/>
        <end position="252"/>
    </location>
</feature>
<keyword evidence="4" id="KW-0813">Transport</keyword>
<organism evidence="22">
    <name type="scientific">Timema bartmani</name>
    <dbReference type="NCBI Taxonomy" id="61472"/>
    <lineage>
        <taxon>Eukaryota</taxon>
        <taxon>Metazoa</taxon>
        <taxon>Ecdysozoa</taxon>
        <taxon>Arthropoda</taxon>
        <taxon>Hexapoda</taxon>
        <taxon>Insecta</taxon>
        <taxon>Pterygota</taxon>
        <taxon>Neoptera</taxon>
        <taxon>Polyneoptera</taxon>
        <taxon>Phasmatodea</taxon>
        <taxon>Timematodea</taxon>
        <taxon>Timematoidea</taxon>
        <taxon>Timematidae</taxon>
        <taxon>Timema</taxon>
    </lineage>
</organism>
<dbReference type="GO" id="GO:0005643">
    <property type="term" value="C:nuclear pore"/>
    <property type="evidence" value="ECO:0007669"/>
    <property type="project" value="UniProtKB-SubCell"/>
</dbReference>
<evidence type="ECO:0000256" key="18">
    <source>
        <dbReference type="ARBA" id="ARBA00079437"/>
    </source>
</evidence>
<feature type="region of interest" description="Disordered" evidence="20">
    <location>
        <begin position="409"/>
        <end position="428"/>
    </location>
</feature>
<accession>A0A7R9F6A3</accession>
<dbReference type="AlphaFoldDB" id="A0A7R9F6A3"/>
<dbReference type="Pfam" id="PF00641">
    <property type="entry name" value="Zn_ribbon_RanBP"/>
    <property type="match status" value="2"/>
</dbReference>
<feature type="region of interest" description="Disordered" evidence="20">
    <location>
        <begin position="51"/>
        <end position="81"/>
    </location>
</feature>
<dbReference type="FunFam" id="4.10.1060.10:FF:000003">
    <property type="entry name" value="E3 SUMO-protein ligase RanBP2"/>
    <property type="match status" value="2"/>
</dbReference>
<keyword evidence="11" id="KW-0238">DNA-binding</keyword>
<evidence type="ECO:0000256" key="17">
    <source>
        <dbReference type="ARBA" id="ARBA00078197"/>
    </source>
</evidence>
<dbReference type="SUPFAM" id="SSF90209">
    <property type="entry name" value="Ran binding protein zinc finger-like"/>
    <property type="match status" value="2"/>
</dbReference>
<name>A0A7R9F6A3_9NEOP</name>
<keyword evidence="10" id="KW-0811">Translocation</keyword>
<keyword evidence="13" id="KW-0472">Membrane</keyword>
<dbReference type="GO" id="GO:0017056">
    <property type="term" value="F:structural constituent of nuclear pore"/>
    <property type="evidence" value="ECO:0007669"/>
    <property type="project" value="TreeGrafter"/>
</dbReference>
<dbReference type="PANTHER" id="PTHR23193:SF23">
    <property type="entry name" value="NUCLEAR PORE COMPLEX PROTEIN NUP153"/>
    <property type="match status" value="1"/>
</dbReference>
<keyword evidence="8" id="KW-0862">Zinc</keyword>
<reference evidence="22" key="1">
    <citation type="submission" date="2020-11" db="EMBL/GenBank/DDBJ databases">
        <authorList>
            <person name="Tran Van P."/>
        </authorList>
    </citation>
    <scope>NUCLEOTIDE SEQUENCE</scope>
</reference>
<evidence type="ECO:0000256" key="12">
    <source>
        <dbReference type="ARBA" id="ARBA00023132"/>
    </source>
</evidence>
<feature type="compositionally biased region" description="Polar residues" evidence="20">
    <location>
        <begin position="128"/>
        <end position="142"/>
    </location>
</feature>
<dbReference type="GO" id="GO:0051028">
    <property type="term" value="P:mRNA transport"/>
    <property type="evidence" value="ECO:0007669"/>
    <property type="project" value="UniProtKB-KW"/>
</dbReference>
<dbReference type="PROSITE" id="PS01358">
    <property type="entry name" value="ZF_RANBP2_1"/>
    <property type="match status" value="2"/>
</dbReference>
<proteinExistence type="inferred from homology"/>
<evidence type="ECO:0000259" key="21">
    <source>
        <dbReference type="PROSITE" id="PS50199"/>
    </source>
</evidence>
<keyword evidence="9" id="KW-0653">Protein transport</keyword>
<dbReference type="InterPro" id="IPR036443">
    <property type="entry name" value="Znf_RanBP2_sf"/>
</dbReference>
<evidence type="ECO:0000256" key="6">
    <source>
        <dbReference type="ARBA" id="ARBA00022771"/>
    </source>
</evidence>
<dbReference type="Gene3D" id="4.10.1060.10">
    <property type="entry name" value="Zinc finger, RanBP2-type"/>
    <property type="match status" value="2"/>
</dbReference>
<dbReference type="GO" id="GO:0008270">
    <property type="term" value="F:zinc ion binding"/>
    <property type="evidence" value="ECO:0007669"/>
    <property type="project" value="UniProtKB-KW"/>
</dbReference>
<dbReference type="GO" id="GO:0031965">
    <property type="term" value="C:nuclear membrane"/>
    <property type="evidence" value="ECO:0007669"/>
    <property type="project" value="UniProtKB-SubCell"/>
</dbReference>
<evidence type="ECO:0000256" key="11">
    <source>
        <dbReference type="ARBA" id="ARBA00023125"/>
    </source>
</evidence>
<evidence type="ECO:0000256" key="4">
    <source>
        <dbReference type="ARBA" id="ARBA00022448"/>
    </source>
</evidence>
<evidence type="ECO:0000256" key="9">
    <source>
        <dbReference type="ARBA" id="ARBA00022927"/>
    </source>
</evidence>
<keyword evidence="6 19" id="KW-0863">Zinc-finger</keyword>
<keyword evidence="7" id="KW-0509">mRNA transport</keyword>
<feature type="compositionally biased region" description="Polar residues" evidence="20">
    <location>
        <begin position="358"/>
        <end position="376"/>
    </location>
</feature>
<dbReference type="GO" id="GO:0008139">
    <property type="term" value="F:nuclear localization sequence binding"/>
    <property type="evidence" value="ECO:0007669"/>
    <property type="project" value="TreeGrafter"/>
</dbReference>
<keyword evidence="5" id="KW-0479">Metal-binding</keyword>
<feature type="region of interest" description="Disordered" evidence="20">
    <location>
        <begin position="128"/>
        <end position="263"/>
    </location>
</feature>
<evidence type="ECO:0000256" key="14">
    <source>
        <dbReference type="ARBA" id="ARBA00023242"/>
    </source>
</evidence>
<evidence type="ECO:0000256" key="10">
    <source>
        <dbReference type="ARBA" id="ARBA00023010"/>
    </source>
</evidence>
<evidence type="ECO:0000256" key="2">
    <source>
        <dbReference type="ARBA" id="ARBA00004126"/>
    </source>
</evidence>
<dbReference type="GO" id="GO:0006405">
    <property type="term" value="P:RNA export from nucleus"/>
    <property type="evidence" value="ECO:0007669"/>
    <property type="project" value="TreeGrafter"/>
</dbReference>
<dbReference type="SMART" id="SM00547">
    <property type="entry name" value="ZnF_RBZ"/>
    <property type="match status" value="3"/>
</dbReference>
<feature type="region of interest" description="Disordered" evidence="20">
    <location>
        <begin position="332"/>
        <end position="376"/>
    </location>
</feature>
<dbReference type="InterPro" id="IPR026054">
    <property type="entry name" value="Nucleoporin"/>
</dbReference>
<protein>
    <recommendedName>
        <fullName evidence="16">Nuclear pore complex protein Nup153</fullName>
    </recommendedName>
    <alternativeName>
        <fullName evidence="18">153 kDa nucleoporin</fullName>
    </alternativeName>
    <alternativeName>
        <fullName evidence="17">Nucleoporin Nup153</fullName>
    </alternativeName>
</protein>
<keyword evidence="12" id="KW-0906">Nuclear pore complex</keyword>
<evidence type="ECO:0000313" key="22">
    <source>
        <dbReference type="EMBL" id="CAD7446596.1"/>
    </source>
</evidence>
<dbReference type="InterPro" id="IPR001876">
    <property type="entry name" value="Znf_RanBP2"/>
</dbReference>
<evidence type="ECO:0000256" key="13">
    <source>
        <dbReference type="ARBA" id="ARBA00023136"/>
    </source>
</evidence>
<dbReference type="GO" id="GO:0003677">
    <property type="term" value="F:DNA binding"/>
    <property type="evidence" value="ECO:0007669"/>
    <property type="project" value="UniProtKB-KW"/>
</dbReference>
<evidence type="ECO:0000256" key="5">
    <source>
        <dbReference type="ARBA" id="ARBA00022723"/>
    </source>
</evidence>
<feature type="domain" description="RanBP2-type" evidence="21">
    <location>
        <begin position="778"/>
        <end position="808"/>
    </location>
</feature>
<comment type="similarity">
    <text evidence="15">Belongs to the NUP153 family.</text>
</comment>
<evidence type="ECO:0000256" key="20">
    <source>
        <dbReference type="SAM" id="MobiDB-lite"/>
    </source>
</evidence>
<evidence type="ECO:0000256" key="8">
    <source>
        <dbReference type="ARBA" id="ARBA00022833"/>
    </source>
</evidence>
<feature type="domain" description="RanBP2-type" evidence="21">
    <location>
        <begin position="722"/>
        <end position="752"/>
    </location>
</feature>
<evidence type="ECO:0000256" key="3">
    <source>
        <dbReference type="ARBA" id="ARBA00004567"/>
    </source>
</evidence>
<evidence type="ECO:0000256" key="19">
    <source>
        <dbReference type="PROSITE-ProRule" id="PRU00322"/>
    </source>
</evidence>
<feature type="compositionally biased region" description="Polar residues" evidence="20">
    <location>
        <begin position="197"/>
        <end position="208"/>
    </location>
</feature>
<evidence type="ECO:0000256" key="15">
    <source>
        <dbReference type="ARBA" id="ARBA00060842"/>
    </source>
</evidence>
<keyword evidence="14" id="KW-0539">Nucleus</keyword>
<dbReference type="GO" id="GO:0006606">
    <property type="term" value="P:protein import into nucleus"/>
    <property type="evidence" value="ECO:0007669"/>
    <property type="project" value="TreeGrafter"/>
</dbReference>
<evidence type="ECO:0000256" key="1">
    <source>
        <dbReference type="ARBA" id="ARBA00001947"/>
    </source>
</evidence>
<evidence type="ECO:0000256" key="16">
    <source>
        <dbReference type="ARBA" id="ARBA00068609"/>
    </source>
</evidence>
<comment type="subcellular location">
    <subcellularLocation>
        <location evidence="2">Nucleus membrane</location>
    </subcellularLocation>
    <subcellularLocation>
        <location evidence="3">Nucleus</location>
        <location evidence="3">Nuclear pore complex</location>
    </subcellularLocation>
</comment>
<dbReference type="PANTHER" id="PTHR23193">
    <property type="entry name" value="NUCLEAR PORE COMPLEX PROTEIN NUP"/>
    <property type="match status" value="1"/>
</dbReference>
<feature type="compositionally biased region" description="Polar residues" evidence="20">
    <location>
        <begin position="149"/>
        <end position="171"/>
    </location>
</feature>